<feature type="compositionally biased region" description="Basic and acidic residues" evidence="1">
    <location>
        <begin position="59"/>
        <end position="71"/>
    </location>
</feature>
<name>X0XX86_9ZZZZ</name>
<feature type="non-terminal residue" evidence="2">
    <location>
        <position position="226"/>
    </location>
</feature>
<feature type="compositionally biased region" description="Basic and acidic residues" evidence="1">
    <location>
        <begin position="86"/>
        <end position="116"/>
    </location>
</feature>
<gene>
    <name evidence="2" type="ORF">S01H1_64247</name>
</gene>
<dbReference type="EMBL" id="BARS01042341">
    <property type="protein sequence ID" value="GAG41198.1"/>
    <property type="molecule type" value="Genomic_DNA"/>
</dbReference>
<feature type="region of interest" description="Disordered" evidence="1">
    <location>
        <begin position="26"/>
        <end position="116"/>
    </location>
</feature>
<proteinExistence type="predicted"/>
<comment type="caution">
    <text evidence="2">The sequence shown here is derived from an EMBL/GenBank/DDBJ whole genome shotgun (WGS) entry which is preliminary data.</text>
</comment>
<accession>X0XX86</accession>
<protein>
    <submittedName>
        <fullName evidence="2">Uncharacterized protein</fullName>
    </submittedName>
</protein>
<feature type="compositionally biased region" description="Basic and acidic residues" evidence="1">
    <location>
        <begin position="32"/>
        <end position="51"/>
    </location>
</feature>
<feature type="compositionally biased region" description="Basic and acidic residues" evidence="1">
    <location>
        <begin position="195"/>
        <end position="216"/>
    </location>
</feature>
<evidence type="ECO:0000313" key="2">
    <source>
        <dbReference type="EMBL" id="GAG41198.1"/>
    </source>
</evidence>
<reference evidence="2" key="1">
    <citation type="journal article" date="2014" name="Front. Microbiol.">
        <title>High frequency of phylogenetically diverse reductive dehalogenase-homologous genes in deep subseafloor sedimentary metagenomes.</title>
        <authorList>
            <person name="Kawai M."/>
            <person name="Futagami T."/>
            <person name="Toyoda A."/>
            <person name="Takaki Y."/>
            <person name="Nishi S."/>
            <person name="Hori S."/>
            <person name="Arai W."/>
            <person name="Tsubouchi T."/>
            <person name="Morono Y."/>
            <person name="Uchiyama I."/>
            <person name="Ito T."/>
            <person name="Fujiyama A."/>
            <person name="Inagaki F."/>
            <person name="Takami H."/>
        </authorList>
    </citation>
    <scope>NUCLEOTIDE SEQUENCE</scope>
    <source>
        <strain evidence="2">Expedition CK06-06</strain>
    </source>
</reference>
<sequence length="226" mass="25204">MSDGITEEKDYHKDKEEFDATLDAVFSADSDVSDKEINETLDKELGKRSDGSGESNDDSTLKADPVDKGAVDPDPDPDPNQADPDTVAKDQTEWKAKYDESQILLGKEEQKTKSWEGRIQAANKRAEEAETALKKVVESKPVEPSEEDISDQEKLDKFRSEFPELGDVVDIMEKRISKVTKDKTPAKQTEPDPEPVVKEEVDTTHTDSIIKEHPDLNEMVNTGVLS</sequence>
<organism evidence="2">
    <name type="scientific">marine sediment metagenome</name>
    <dbReference type="NCBI Taxonomy" id="412755"/>
    <lineage>
        <taxon>unclassified sequences</taxon>
        <taxon>metagenomes</taxon>
        <taxon>ecological metagenomes</taxon>
    </lineage>
</organism>
<evidence type="ECO:0000256" key="1">
    <source>
        <dbReference type="SAM" id="MobiDB-lite"/>
    </source>
</evidence>
<feature type="region of interest" description="Disordered" evidence="1">
    <location>
        <begin position="180"/>
        <end position="226"/>
    </location>
</feature>
<dbReference type="AlphaFoldDB" id="X0XX86"/>